<evidence type="ECO:0000313" key="4">
    <source>
        <dbReference type="EMBL" id="OMJ18307.1"/>
    </source>
</evidence>
<reference evidence="4 5" key="1">
    <citation type="submission" date="2017-01" db="EMBL/GenBank/DDBJ databases">
        <authorList>
            <person name="Mah S.A."/>
            <person name="Swanson W.J."/>
            <person name="Moy G.W."/>
            <person name="Vacquier V.D."/>
        </authorList>
    </citation>
    <scope>NUCLEOTIDE SEQUENCE [LARGE SCALE GENOMIC DNA]</scope>
    <source>
        <strain evidence="4 5">GSMNP</strain>
    </source>
</reference>
<dbReference type="GO" id="GO:0005525">
    <property type="term" value="F:GTP binding"/>
    <property type="evidence" value="ECO:0007669"/>
    <property type="project" value="InterPro"/>
</dbReference>
<dbReference type="OrthoDB" id="1716625at2759"/>
<dbReference type="AlphaFoldDB" id="A0A1R1XUG5"/>
<organism evidence="4 5">
    <name type="scientific">Smittium culicis</name>
    <dbReference type="NCBI Taxonomy" id="133412"/>
    <lineage>
        <taxon>Eukaryota</taxon>
        <taxon>Fungi</taxon>
        <taxon>Fungi incertae sedis</taxon>
        <taxon>Zoopagomycota</taxon>
        <taxon>Kickxellomycotina</taxon>
        <taxon>Harpellomycetes</taxon>
        <taxon>Harpellales</taxon>
        <taxon>Legeriomycetaceae</taxon>
        <taxon>Smittium</taxon>
    </lineage>
</organism>
<dbReference type="PANTHER" id="PTHR43681">
    <property type="entry name" value="TRANSMEMBRANE GTPASE FZO"/>
    <property type="match status" value="1"/>
</dbReference>
<dbReference type="Gene3D" id="1.10.268.20">
    <property type="match status" value="1"/>
</dbReference>
<dbReference type="EMBL" id="LSSN01001790">
    <property type="protein sequence ID" value="OMJ18307.1"/>
    <property type="molecule type" value="Genomic_DNA"/>
</dbReference>
<dbReference type="Gene3D" id="3.40.50.300">
    <property type="entry name" value="P-loop containing nucleotide triphosphate hydrolases"/>
    <property type="match status" value="1"/>
</dbReference>
<dbReference type="InterPro" id="IPR051943">
    <property type="entry name" value="TRAFAC_Dynamin-like_GTPase"/>
</dbReference>
<dbReference type="STRING" id="133412.A0A1R1XUG5"/>
<dbReference type="Pfam" id="PF16880">
    <property type="entry name" value="EHD_N"/>
    <property type="match status" value="1"/>
</dbReference>
<dbReference type="InterPro" id="IPR031692">
    <property type="entry name" value="EHD_N"/>
</dbReference>
<keyword evidence="5" id="KW-1185">Reference proteome</keyword>
<dbReference type="InterPro" id="IPR030381">
    <property type="entry name" value="G_DYNAMIN_dom"/>
</dbReference>
<evidence type="ECO:0000259" key="3">
    <source>
        <dbReference type="PROSITE" id="PS51718"/>
    </source>
</evidence>
<keyword evidence="2" id="KW-0472">Membrane</keyword>
<dbReference type="Pfam" id="PF00350">
    <property type="entry name" value="Dynamin_N"/>
    <property type="match status" value="1"/>
</dbReference>
<gene>
    <name evidence="4" type="ORF">AYI70_g5427</name>
</gene>
<dbReference type="SUPFAM" id="SSF52540">
    <property type="entry name" value="P-loop containing nucleoside triphosphate hydrolases"/>
    <property type="match status" value="1"/>
</dbReference>
<dbReference type="InterPro" id="IPR027417">
    <property type="entry name" value="P-loop_NTPase"/>
</dbReference>
<comment type="subcellular location">
    <subcellularLocation>
        <location evidence="1">Endomembrane system</location>
        <topology evidence="1">Peripheral membrane protein</topology>
    </subcellularLocation>
</comment>
<evidence type="ECO:0000313" key="5">
    <source>
        <dbReference type="Proteomes" id="UP000187283"/>
    </source>
</evidence>
<dbReference type="GO" id="GO:0012505">
    <property type="term" value="C:endomembrane system"/>
    <property type="evidence" value="ECO:0007669"/>
    <property type="project" value="UniProtKB-SubCell"/>
</dbReference>
<protein>
    <submittedName>
        <fullName evidence="4">EH domain-containing protein 2</fullName>
    </submittedName>
</protein>
<evidence type="ECO:0000256" key="1">
    <source>
        <dbReference type="ARBA" id="ARBA00004184"/>
    </source>
</evidence>
<name>A0A1R1XUG5_9FUNG</name>
<accession>A0A1R1XUG5</accession>
<feature type="domain" description="Dynamin-type G" evidence="3">
    <location>
        <begin position="61"/>
        <end position="149"/>
    </location>
</feature>
<comment type="caution">
    <text evidence="4">The sequence shown here is derived from an EMBL/GenBank/DDBJ whole genome shotgun (WGS) entry which is preliminary data.</text>
</comment>
<dbReference type="PROSITE" id="PS51718">
    <property type="entry name" value="G_DYNAMIN_2"/>
    <property type="match status" value="1"/>
</dbReference>
<dbReference type="InterPro" id="IPR045063">
    <property type="entry name" value="Dynamin_N"/>
</dbReference>
<dbReference type="Proteomes" id="UP000187283">
    <property type="component" value="Unassembled WGS sequence"/>
</dbReference>
<sequence length="149" mass="16783">MISQSRSTNFLNNNNNSQEIDEIYSESIRELQQLYFEKITPLENAYNFDYFGYSKLAAQDIGARPMVLLIGQYSTGKTTFLEYLLGEEYPGSYIGIEPTTDKFTAIMCGPEKKIIPGHAAAVSAELPFTNLQSFGTSFLSRFQVCKIKC</sequence>
<evidence type="ECO:0000256" key="2">
    <source>
        <dbReference type="ARBA" id="ARBA00023136"/>
    </source>
</evidence>
<proteinExistence type="predicted"/>
<dbReference type="PANTHER" id="PTHR43681:SF1">
    <property type="entry name" value="SARCALUMENIN"/>
    <property type="match status" value="1"/>
</dbReference>